<name>A0A8H5CEC5_9AGAR</name>
<feature type="chain" id="PRO_5034319698" description="CBM1 domain-containing protein" evidence="2">
    <location>
        <begin position="21"/>
        <end position="369"/>
    </location>
</feature>
<dbReference type="PANTHER" id="PTHR45642">
    <property type="entry name" value="GDSL ESTERASE/LIPASE EXL3"/>
    <property type="match status" value="1"/>
</dbReference>
<reference evidence="4 5" key="1">
    <citation type="journal article" date="2020" name="ISME J.">
        <title>Uncovering the hidden diversity of litter-decomposition mechanisms in mushroom-forming fungi.</title>
        <authorList>
            <person name="Floudas D."/>
            <person name="Bentzer J."/>
            <person name="Ahren D."/>
            <person name="Johansson T."/>
            <person name="Persson P."/>
            <person name="Tunlid A."/>
        </authorList>
    </citation>
    <scope>NUCLEOTIDE SEQUENCE [LARGE SCALE GENOMIC DNA]</scope>
    <source>
        <strain evidence="4 5">CBS 291.85</strain>
    </source>
</reference>
<dbReference type="CDD" id="cd01846">
    <property type="entry name" value="fatty_acyltransferase_like"/>
    <property type="match status" value="1"/>
</dbReference>
<dbReference type="SMART" id="SM00236">
    <property type="entry name" value="fCBD"/>
    <property type="match status" value="1"/>
</dbReference>
<evidence type="ECO:0000259" key="3">
    <source>
        <dbReference type="PROSITE" id="PS51164"/>
    </source>
</evidence>
<dbReference type="InterPro" id="IPR036514">
    <property type="entry name" value="SGNH_hydro_sf"/>
</dbReference>
<dbReference type="GO" id="GO:0016788">
    <property type="term" value="F:hydrolase activity, acting on ester bonds"/>
    <property type="evidence" value="ECO:0007669"/>
    <property type="project" value="InterPro"/>
</dbReference>
<feature type="signal peptide" evidence="2">
    <location>
        <begin position="1"/>
        <end position="20"/>
    </location>
</feature>
<accession>A0A8H5CEC5</accession>
<dbReference type="OrthoDB" id="1600564at2759"/>
<dbReference type="GO" id="GO:0030248">
    <property type="term" value="F:cellulose binding"/>
    <property type="evidence" value="ECO:0007669"/>
    <property type="project" value="InterPro"/>
</dbReference>
<dbReference type="SUPFAM" id="SSF52266">
    <property type="entry name" value="SGNH hydrolase"/>
    <property type="match status" value="1"/>
</dbReference>
<dbReference type="AlphaFoldDB" id="A0A8H5CEC5"/>
<evidence type="ECO:0000313" key="4">
    <source>
        <dbReference type="EMBL" id="KAF5340175.1"/>
    </source>
</evidence>
<dbReference type="InterPro" id="IPR001087">
    <property type="entry name" value="GDSL"/>
</dbReference>
<organism evidence="4 5">
    <name type="scientific">Tetrapyrgos nigripes</name>
    <dbReference type="NCBI Taxonomy" id="182062"/>
    <lineage>
        <taxon>Eukaryota</taxon>
        <taxon>Fungi</taxon>
        <taxon>Dikarya</taxon>
        <taxon>Basidiomycota</taxon>
        <taxon>Agaricomycotina</taxon>
        <taxon>Agaricomycetes</taxon>
        <taxon>Agaricomycetidae</taxon>
        <taxon>Agaricales</taxon>
        <taxon>Marasmiineae</taxon>
        <taxon>Marasmiaceae</taxon>
        <taxon>Tetrapyrgos</taxon>
    </lineage>
</organism>
<dbReference type="EMBL" id="JAACJM010000177">
    <property type="protein sequence ID" value="KAF5340175.1"/>
    <property type="molecule type" value="Genomic_DNA"/>
</dbReference>
<comment type="caution">
    <text evidence="4">The sequence shown here is derived from an EMBL/GenBank/DDBJ whole genome shotgun (WGS) entry which is preliminary data.</text>
</comment>
<keyword evidence="1 2" id="KW-0732">Signal</keyword>
<sequence length="369" mass="39766">MSPSQLLLIAGLGLALRVGAQSPQWGQWEEHPKPTQTTYPYLGGGIGWTGATTCVSGTVCTVVNEWYSQCIPGTAAPTTTGGSPPPSSTPSAKANYWFSFGDSYTATSFNPNSTAPSTSNPFGNPPFPGGTIDGKPNWVEFASTTYNNSFILVWNYAYGGATIDASLAPPYTPTVLSETDQVNEYLNGAAKKPSSAPWTSANSLFSAWIGINDLSWNWWQTGDRLAYNDVLLDAHFALIQKLYGTGARNFLFNNVPPFERSPYFQSLAGSDTTASVLRGVIDDFNSKLQTRVATFKANNSGVTTYFWDALSSFEQILDNPSTYGFTDVTTYGSSPGQFWGPDNQGLHPSSAGHKVLAQDVAQVLKDTVW</sequence>
<keyword evidence="5" id="KW-1185">Reference proteome</keyword>
<dbReference type="GO" id="GO:0005576">
    <property type="term" value="C:extracellular region"/>
    <property type="evidence" value="ECO:0007669"/>
    <property type="project" value="InterPro"/>
</dbReference>
<dbReference type="PROSITE" id="PS51164">
    <property type="entry name" value="CBM1_2"/>
    <property type="match status" value="1"/>
</dbReference>
<dbReference type="SUPFAM" id="SSF57180">
    <property type="entry name" value="Cellulose-binding domain"/>
    <property type="match status" value="1"/>
</dbReference>
<dbReference type="InterPro" id="IPR050592">
    <property type="entry name" value="GDSL_lipolytic_enzyme"/>
</dbReference>
<protein>
    <recommendedName>
        <fullName evidence="3">CBM1 domain-containing protein</fullName>
    </recommendedName>
</protein>
<dbReference type="InterPro" id="IPR000254">
    <property type="entry name" value="CBD"/>
</dbReference>
<dbReference type="InterPro" id="IPR035971">
    <property type="entry name" value="CBD_sf"/>
</dbReference>
<dbReference type="GO" id="GO:0005975">
    <property type="term" value="P:carbohydrate metabolic process"/>
    <property type="evidence" value="ECO:0007669"/>
    <property type="project" value="InterPro"/>
</dbReference>
<gene>
    <name evidence="4" type="ORF">D9758_014987</name>
</gene>
<dbReference type="Proteomes" id="UP000559256">
    <property type="component" value="Unassembled WGS sequence"/>
</dbReference>
<evidence type="ECO:0000313" key="5">
    <source>
        <dbReference type="Proteomes" id="UP000559256"/>
    </source>
</evidence>
<feature type="domain" description="CBM1" evidence="3">
    <location>
        <begin position="34"/>
        <end position="71"/>
    </location>
</feature>
<dbReference type="Pfam" id="PF00734">
    <property type="entry name" value="CBM_1"/>
    <property type="match status" value="1"/>
</dbReference>
<dbReference type="Pfam" id="PF00657">
    <property type="entry name" value="Lipase_GDSL"/>
    <property type="match status" value="1"/>
</dbReference>
<dbReference type="Gene3D" id="3.40.50.1110">
    <property type="entry name" value="SGNH hydrolase"/>
    <property type="match status" value="1"/>
</dbReference>
<evidence type="ECO:0000256" key="2">
    <source>
        <dbReference type="SAM" id="SignalP"/>
    </source>
</evidence>
<dbReference type="PANTHER" id="PTHR45642:SF139">
    <property type="entry name" value="SGNH HYDROLASE-TYPE ESTERASE DOMAIN-CONTAINING PROTEIN"/>
    <property type="match status" value="1"/>
</dbReference>
<evidence type="ECO:0000256" key="1">
    <source>
        <dbReference type="ARBA" id="ARBA00022729"/>
    </source>
</evidence>
<proteinExistence type="predicted"/>